<keyword evidence="6 8" id="KW-1133">Transmembrane helix</keyword>
<protein>
    <submittedName>
        <fullName evidence="10">ABC transporter permease</fullName>
    </submittedName>
</protein>
<dbReference type="PROSITE" id="PS50928">
    <property type="entry name" value="ABC_TM1"/>
    <property type="match status" value="1"/>
</dbReference>
<feature type="transmembrane region" description="Helical" evidence="8">
    <location>
        <begin position="162"/>
        <end position="186"/>
    </location>
</feature>
<evidence type="ECO:0000259" key="9">
    <source>
        <dbReference type="PROSITE" id="PS50928"/>
    </source>
</evidence>
<dbReference type="GO" id="GO:0055085">
    <property type="term" value="P:transmembrane transport"/>
    <property type="evidence" value="ECO:0007669"/>
    <property type="project" value="InterPro"/>
</dbReference>
<evidence type="ECO:0000313" key="11">
    <source>
        <dbReference type="Proteomes" id="UP000428325"/>
    </source>
</evidence>
<keyword evidence="4" id="KW-1003">Cell membrane</keyword>
<keyword evidence="5 8" id="KW-0812">Transmembrane</keyword>
<feature type="transmembrane region" description="Helical" evidence="8">
    <location>
        <begin position="129"/>
        <end position="150"/>
    </location>
</feature>
<evidence type="ECO:0000256" key="6">
    <source>
        <dbReference type="ARBA" id="ARBA00022989"/>
    </source>
</evidence>
<evidence type="ECO:0000256" key="8">
    <source>
        <dbReference type="RuleBase" id="RU363032"/>
    </source>
</evidence>
<dbReference type="EMBL" id="CP034345">
    <property type="protein sequence ID" value="QGX94151.1"/>
    <property type="molecule type" value="Genomic_DNA"/>
</dbReference>
<dbReference type="RefSeq" id="WP_157688388.1">
    <property type="nucleotide sequence ID" value="NZ_CP034345.1"/>
</dbReference>
<comment type="subcellular location">
    <subcellularLocation>
        <location evidence="1 8">Cell membrane</location>
        <topology evidence="1 8">Multi-pass membrane protein</topology>
    </subcellularLocation>
</comment>
<evidence type="ECO:0000313" key="10">
    <source>
        <dbReference type="EMBL" id="QGX94151.1"/>
    </source>
</evidence>
<dbReference type="SUPFAM" id="SSF161098">
    <property type="entry name" value="MetI-like"/>
    <property type="match status" value="1"/>
</dbReference>
<evidence type="ECO:0000256" key="1">
    <source>
        <dbReference type="ARBA" id="ARBA00004651"/>
    </source>
</evidence>
<keyword evidence="7 8" id="KW-0472">Membrane</keyword>
<gene>
    <name evidence="10" type="ORF">EI982_04815</name>
</gene>
<feature type="domain" description="ABC transmembrane type-1" evidence="9">
    <location>
        <begin position="95"/>
        <end position="299"/>
    </location>
</feature>
<proteinExistence type="inferred from homology"/>
<evidence type="ECO:0000256" key="4">
    <source>
        <dbReference type="ARBA" id="ARBA00022475"/>
    </source>
</evidence>
<organism evidence="10 11">
    <name type="scientific">Haloplanus rallus</name>
    <dbReference type="NCBI Taxonomy" id="1816183"/>
    <lineage>
        <taxon>Archaea</taxon>
        <taxon>Methanobacteriati</taxon>
        <taxon>Methanobacteriota</taxon>
        <taxon>Stenosarchaea group</taxon>
        <taxon>Halobacteria</taxon>
        <taxon>Halobacteriales</taxon>
        <taxon>Haloferacaceae</taxon>
        <taxon>Haloplanus</taxon>
    </lineage>
</organism>
<dbReference type="OrthoDB" id="307474at2157"/>
<comment type="similarity">
    <text evidence="2">Belongs to the binding-protein-dependent transport system permease family. CysTW subfamily.</text>
</comment>
<dbReference type="InterPro" id="IPR035906">
    <property type="entry name" value="MetI-like_sf"/>
</dbReference>
<dbReference type="PANTHER" id="PTHR42929">
    <property type="entry name" value="INNER MEMBRANE ABC TRANSPORTER PERMEASE PROTEIN YDCU-RELATED-RELATED"/>
    <property type="match status" value="1"/>
</dbReference>
<keyword evidence="11" id="KW-1185">Reference proteome</keyword>
<evidence type="ECO:0000256" key="2">
    <source>
        <dbReference type="ARBA" id="ARBA00007069"/>
    </source>
</evidence>
<dbReference type="KEGG" id="hra:EI982_04815"/>
<evidence type="ECO:0000256" key="3">
    <source>
        <dbReference type="ARBA" id="ARBA00022448"/>
    </source>
</evidence>
<feature type="transmembrane region" description="Helical" evidence="8">
    <location>
        <begin position="95"/>
        <end position="117"/>
    </location>
</feature>
<dbReference type="Gene3D" id="1.10.3720.10">
    <property type="entry name" value="MetI-like"/>
    <property type="match status" value="1"/>
</dbReference>
<evidence type="ECO:0000256" key="7">
    <source>
        <dbReference type="ARBA" id="ARBA00023136"/>
    </source>
</evidence>
<feature type="transmembrane region" description="Helical" evidence="8">
    <location>
        <begin position="282"/>
        <end position="302"/>
    </location>
</feature>
<dbReference type="InterPro" id="IPR000515">
    <property type="entry name" value="MetI-like"/>
</dbReference>
<dbReference type="AlphaFoldDB" id="A0A6B9F742"/>
<sequence>MADTDTDAPVVGIDRIRTRRIGRLLSSRRGRYAAMLVPSGGLLAALLLAPLSFMVAVSFARIDSAYEIVWEPSVANYTALFDATPFWTTPFARSLFLSIGIAAATTLVCLITAYPVAYALARRERGRHIVVFLVLVPFFTMYLVRVYSWYLLFGEGGILNDIAAALGFGSIGLFEFGVPAIVVGLAHAQFPYMLLTLYAGIDAVDFDLVDAARDLGASRVAAFRDVLWPLTLPNVVAGSLFVFVPALGAFVAPQFLSGSTVLMVGQLIAGRVDSYNIASASAAAAFVVTVVVVAFAAAVRYADTGATAGGER</sequence>
<accession>A0A6B9F742</accession>
<evidence type="ECO:0000256" key="5">
    <source>
        <dbReference type="ARBA" id="ARBA00022692"/>
    </source>
</evidence>
<keyword evidence="3 8" id="KW-0813">Transport</keyword>
<dbReference type="GO" id="GO:0005886">
    <property type="term" value="C:plasma membrane"/>
    <property type="evidence" value="ECO:0007669"/>
    <property type="project" value="UniProtKB-SubCell"/>
</dbReference>
<dbReference type="GeneID" id="99245287"/>
<name>A0A6B9F742_9EURY</name>
<dbReference type="PANTHER" id="PTHR42929:SF1">
    <property type="entry name" value="INNER MEMBRANE ABC TRANSPORTER PERMEASE PROTEIN YDCU-RELATED"/>
    <property type="match status" value="1"/>
</dbReference>
<reference evidence="10 11" key="1">
    <citation type="submission" date="2018-12" db="EMBL/GenBank/DDBJ databases">
        <title>Complete genome sequence of Haloplanus rallus MBLA0036.</title>
        <authorList>
            <person name="Nam Y.-d."/>
            <person name="Kang J."/>
            <person name="Chung W.-H."/>
            <person name="Park Y.S."/>
        </authorList>
    </citation>
    <scope>NUCLEOTIDE SEQUENCE [LARGE SCALE GENOMIC DNA]</scope>
    <source>
        <strain evidence="10 11">MBLA0036</strain>
    </source>
</reference>
<feature type="transmembrane region" description="Helical" evidence="8">
    <location>
        <begin position="32"/>
        <end position="60"/>
    </location>
</feature>
<dbReference type="Proteomes" id="UP000428325">
    <property type="component" value="Chromosome"/>
</dbReference>
<dbReference type="CDD" id="cd06261">
    <property type="entry name" value="TM_PBP2"/>
    <property type="match status" value="1"/>
</dbReference>
<dbReference type="Pfam" id="PF00528">
    <property type="entry name" value="BPD_transp_1"/>
    <property type="match status" value="1"/>
</dbReference>